<comment type="catalytic activity">
    <reaction evidence="14 16">
        <text>2 Fe(III)-[cytochrome b5] + NADH = 2 Fe(II)-[cytochrome b5] + NAD(+) + H(+)</text>
        <dbReference type="Rhea" id="RHEA:46680"/>
        <dbReference type="Rhea" id="RHEA-COMP:10438"/>
        <dbReference type="Rhea" id="RHEA-COMP:10439"/>
        <dbReference type="ChEBI" id="CHEBI:15378"/>
        <dbReference type="ChEBI" id="CHEBI:29033"/>
        <dbReference type="ChEBI" id="CHEBI:29034"/>
        <dbReference type="ChEBI" id="CHEBI:57540"/>
        <dbReference type="ChEBI" id="CHEBI:57945"/>
        <dbReference type="EC" id="1.6.2.2"/>
    </reaction>
</comment>
<evidence type="ECO:0000259" key="17">
    <source>
        <dbReference type="PROSITE" id="PS51384"/>
    </source>
</evidence>
<keyword evidence="6" id="KW-1000">Mitochondrion outer membrane</keyword>
<feature type="domain" description="FAD-binding FR-type" evidence="17">
    <location>
        <begin position="87"/>
        <end position="192"/>
    </location>
</feature>
<evidence type="ECO:0000256" key="10">
    <source>
        <dbReference type="ARBA" id="ARBA00023027"/>
    </source>
</evidence>
<dbReference type="GO" id="GO:0090524">
    <property type="term" value="F:cytochrome-b5 reductase activity, acting on NADH"/>
    <property type="evidence" value="ECO:0007669"/>
    <property type="project" value="UniProtKB-EC"/>
</dbReference>
<dbReference type="SUPFAM" id="SSF63380">
    <property type="entry name" value="Riboflavin synthase domain-like"/>
    <property type="match status" value="1"/>
</dbReference>
<dbReference type="InterPro" id="IPR001709">
    <property type="entry name" value="Flavoprot_Pyr_Nucl_cyt_Rdtase"/>
</dbReference>
<dbReference type="InterPro" id="IPR008333">
    <property type="entry name" value="Cbr1-like_FAD-bd_dom"/>
</dbReference>
<evidence type="ECO:0000256" key="2">
    <source>
        <dbReference type="ARBA" id="ARBA00004572"/>
    </source>
</evidence>
<dbReference type="PRINTS" id="PR00406">
    <property type="entry name" value="CYTB5RDTASE"/>
</dbReference>
<feature type="binding site" evidence="15">
    <location>
        <position position="209"/>
    </location>
    <ligand>
        <name>FAD</name>
        <dbReference type="ChEBI" id="CHEBI:57692"/>
    </ligand>
</feature>
<feature type="binding site" evidence="15">
    <location>
        <position position="158"/>
    </location>
    <ligand>
        <name>FAD</name>
        <dbReference type="ChEBI" id="CHEBI:57692"/>
    </ligand>
</feature>
<feature type="binding site" evidence="15">
    <location>
        <position position="142"/>
    </location>
    <ligand>
        <name>FAD</name>
        <dbReference type="ChEBI" id="CHEBI:57692"/>
    </ligand>
</feature>
<dbReference type="Pfam" id="PF00970">
    <property type="entry name" value="FAD_binding_6"/>
    <property type="match status" value="1"/>
</dbReference>
<dbReference type="PRINTS" id="PR00371">
    <property type="entry name" value="FPNCR"/>
</dbReference>
<organism evidence="18 19">
    <name type="scientific">Diaporthe helianthi</name>
    <dbReference type="NCBI Taxonomy" id="158607"/>
    <lineage>
        <taxon>Eukaryota</taxon>
        <taxon>Fungi</taxon>
        <taxon>Dikarya</taxon>
        <taxon>Ascomycota</taxon>
        <taxon>Pezizomycotina</taxon>
        <taxon>Sordariomycetes</taxon>
        <taxon>Sordariomycetidae</taxon>
        <taxon>Diaporthales</taxon>
        <taxon>Diaporthaceae</taxon>
        <taxon>Diaporthe</taxon>
    </lineage>
</organism>
<comment type="subcellular location">
    <subcellularLocation>
        <location evidence="2">Mitochondrion outer membrane</location>
        <topology evidence="2">Single-pass membrane protein</topology>
    </subcellularLocation>
</comment>
<evidence type="ECO:0000256" key="13">
    <source>
        <dbReference type="ARBA" id="ARBA00037464"/>
    </source>
</evidence>
<feature type="binding site" evidence="15">
    <location>
        <position position="141"/>
    </location>
    <ligand>
        <name>FAD</name>
        <dbReference type="ChEBI" id="CHEBI:57692"/>
    </ligand>
</feature>
<dbReference type="AlphaFoldDB" id="A0A2P5I8J4"/>
<dbReference type="SUPFAM" id="SSF52343">
    <property type="entry name" value="Ferredoxin reductase-like, C-terminal NADP-linked domain"/>
    <property type="match status" value="1"/>
</dbReference>
<evidence type="ECO:0000256" key="9">
    <source>
        <dbReference type="ARBA" id="ARBA00023002"/>
    </source>
</evidence>
<sequence length="338" mass="37117">MFARSAFRACQSAQPMKHQIRRYADRPSAPAGGSNNTLLYFLGGGAVAAGGYYYFTQNPGAAQKAEAKVKGALPGGEPKKALTGGDQGFISLKLDDVEIVNHNTKKLRFKLPEDDMVSGLEVTSAILTKFKPDGDAKPVLRPYTPTSDEDAKGFMELIVKKYPNGPMSTHMHDMVPGQRLDFKGPLPKYPWTENKHEHIALVAGGTGVTPMYQLCRAIFNNPNDKTKVTLVFGNVSEEDILLKKEFQDLENTYPQRFRAFYLLDQPPKEWAGGKGFINKELLKTVLPGPKDGNVKIFVCGPPGLYKAISGPKVSPKDQGELTGVLAELGYSKDQVYKF</sequence>
<evidence type="ECO:0000256" key="14">
    <source>
        <dbReference type="ARBA" id="ARBA00047682"/>
    </source>
</evidence>
<comment type="cofactor">
    <cofactor evidence="1 15 16">
        <name>FAD</name>
        <dbReference type="ChEBI" id="CHEBI:57692"/>
    </cofactor>
</comment>
<dbReference type="GO" id="GO:0006696">
    <property type="term" value="P:ergosterol biosynthetic process"/>
    <property type="evidence" value="ECO:0007669"/>
    <property type="project" value="TreeGrafter"/>
</dbReference>
<evidence type="ECO:0000256" key="5">
    <source>
        <dbReference type="ARBA" id="ARBA00022692"/>
    </source>
</evidence>
<dbReference type="PANTHER" id="PTHR19370:SF171">
    <property type="entry name" value="NADH-CYTOCHROME B5 REDUCTASE 2"/>
    <property type="match status" value="1"/>
</dbReference>
<dbReference type="InParanoid" id="A0A2P5I8J4"/>
<evidence type="ECO:0000256" key="4">
    <source>
        <dbReference type="ARBA" id="ARBA00022630"/>
    </source>
</evidence>
<dbReference type="GO" id="GO:0005741">
    <property type="term" value="C:mitochondrial outer membrane"/>
    <property type="evidence" value="ECO:0007669"/>
    <property type="project" value="UniProtKB-SubCell"/>
</dbReference>
<keyword evidence="19" id="KW-1185">Reference proteome</keyword>
<proteinExistence type="inferred from homology"/>
<dbReference type="Proteomes" id="UP000094444">
    <property type="component" value="Unassembled WGS sequence"/>
</dbReference>
<keyword evidence="12" id="KW-0472">Membrane</keyword>
<dbReference type="STRING" id="158607.A0A2P5I8J4"/>
<dbReference type="CDD" id="cd06183">
    <property type="entry name" value="cyt_b5_reduct_like"/>
    <property type="match status" value="1"/>
</dbReference>
<evidence type="ECO:0000256" key="3">
    <source>
        <dbReference type="ARBA" id="ARBA00006105"/>
    </source>
</evidence>
<evidence type="ECO:0000256" key="1">
    <source>
        <dbReference type="ARBA" id="ARBA00001974"/>
    </source>
</evidence>
<dbReference type="PANTHER" id="PTHR19370">
    <property type="entry name" value="NADH-CYTOCHROME B5 REDUCTASE"/>
    <property type="match status" value="1"/>
</dbReference>
<dbReference type="InterPro" id="IPR001433">
    <property type="entry name" value="OxRdtase_FAD/NAD-bd"/>
</dbReference>
<dbReference type="Gene3D" id="3.40.50.80">
    <property type="entry name" value="Nucleotide-binding domain of ferredoxin-NADP reductase (FNR) module"/>
    <property type="match status" value="1"/>
</dbReference>
<evidence type="ECO:0000256" key="12">
    <source>
        <dbReference type="ARBA" id="ARBA00023136"/>
    </source>
</evidence>
<comment type="function">
    <text evidence="13">May mediate the reduction of outer membrane cytochrome b5.</text>
</comment>
<dbReference type="InterPro" id="IPR039261">
    <property type="entry name" value="FNR_nucleotide-bd"/>
</dbReference>
<keyword evidence="7 15" id="KW-0274">FAD</keyword>
<feature type="binding site" evidence="15">
    <location>
        <position position="160"/>
    </location>
    <ligand>
        <name>FAD</name>
        <dbReference type="ChEBI" id="CHEBI:57692"/>
    </ligand>
</feature>
<comment type="similarity">
    <text evidence="3 16">Belongs to the flavoprotein pyridine nucleotide cytochrome reductase family.</text>
</comment>
<evidence type="ECO:0000256" key="7">
    <source>
        <dbReference type="ARBA" id="ARBA00022827"/>
    </source>
</evidence>
<gene>
    <name evidence="18" type="ORF">DHEL01_v202792</name>
</gene>
<protein>
    <recommendedName>
        <fullName evidence="16">NADH-cytochrome b5 reductase</fullName>
        <ecNumber evidence="16">1.6.2.2</ecNumber>
    </recommendedName>
</protein>
<dbReference type="FunCoup" id="A0A2P5I8J4">
    <property type="interactions" value="346"/>
</dbReference>
<dbReference type="Gene3D" id="2.40.30.10">
    <property type="entry name" value="Translation factors"/>
    <property type="match status" value="1"/>
</dbReference>
<dbReference type="OrthoDB" id="432685at2759"/>
<keyword evidence="11" id="KW-0496">Mitochondrion</keyword>
<evidence type="ECO:0000256" key="16">
    <source>
        <dbReference type="RuleBase" id="RU361226"/>
    </source>
</evidence>
<dbReference type="FunFam" id="2.40.30.10:FF:000032">
    <property type="entry name" value="NADH-cytochrome b5 reductase"/>
    <property type="match status" value="1"/>
</dbReference>
<keyword evidence="5" id="KW-0812">Transmembrane</keyword>
<dbReference type="InterPro" id="IPR001834">
    <property type="entry name" value="CBR-like"/>
</dbReference>
<comment type="caution">
    <text evidence="18">The sequence shown here is derived from an EMBL/GenBank/DDBJ whole genome shotgun (WGS) entry which is preliminary data.</text>
</comment>
<evidence type="ECO:0000313" key="19">
    <source>
        <dbReference type="Proteomes" id="UP000094444"/>
    </source>
</evidence>
<dbReference type="InterPro" id="IPR017927">
    <property type="entry name" value="FAD-bd_FR_type"/>
</dbReference>
<accession>A0A2P5I8J4</accession>
<name>A0A2P5I8J4_DIAHE</name>
<keyword evidence="4 15" id="KW-0285">Flavoprotein</keyword>
<feature type="binding site" evidence="15">
    <location>
        <position position="168"/>
    </location>
    <ligand>
        <name>FAD</name>
        <dbReference type="ChEBI" id="CHEBI:57692"/>
    </ligand>
</feature>
<feature type="binding site" evidence="15">
    <location>
        <position position="143"/>
    </location>
    <ligand>
        <name>FAD</name>
        <dbReference type="ChEBI" id="CHEBI:57692"/>
    </ligand>
</feature>
<dbReference type="Pfam" id="PF00175">
    <property type="entry name" value="NAD_binding_1"/>
    <property type="match status" value="1"/>
</dbReference>
<reference evidence="18" key="1">
    <citation type="submission" date="2017-09" db="EMBL/GenBank/DDBJ databases">
        <title>Polyketide synthases of a Diaporthe helianthi virulent isolate.</title>
        <authorList>
            <person name="Baroncelli R."/>
        </authorList>
    </citation>
    <scope>NUCLEOTIDE SEQUENCE [LARGE SCALE GENOMIC DNA]</scope>
    <source>
        <strain evidence="18">7/96</strain>
    </source>
</reference>
<keyword evidence="10 16" id="KW-0520">NAD</keyword>
<keyword evidence="8" id="KW-1133">Transmembrane helix</keyword>
<evidence type="ECO:0000256" key="8">
    <source>
        <dbReference type="ARBA" id="ARBA00022989"/>
    </source>
</evidence>
<feature type="binding site" evidence="15">
    <location>
        <position position="167"/>
    </location>
    <ligand>
        <name>FAD</name>
        <dbReference type="ChEBI" id="CHEBI:57692"/>
    </ligand>
</feature>
<evidence type="ECO:0000256" key="15">
    <source>
        <dbReference type="PIRSR" id="PIRSR601834-1"/>
    </source>
</evidence>
<dbReference type="EC" id="1.6.2.2" evidence="16"/>
<evidence type="ECO:0000256" key="11">
    <source>
        <dbReference type="ARBA" id="ARBA00023128"/>
    </source>
</evidence>
<dbReference type="FunFam" id="3.40.50.80:FF:000009">
    <property type="entry name" value="NADH-cytochrome b5 reductase"/>
    <property type="match status" value="1"/>
</dbReference>
<dbReference type="EMBL" id="MAVT02000158">
    <property type="protein sequence ID" value="POS78803.1"/>
    <property type="molecule type" value="Genomic_DNA"/>
</dbReference>
<keyword evidence="9 16" id="KW-0560">Oxidoreductase</keyword>
<dbReference type="InterPro" id="IPR017938">
    <property type="entry name" value="Riboflavin_synthase-like_b-brl"/>
</dbReference>
<evidence type="ECO:0000256" key="6">
    <source>
        <dbReference type="ARBA" id="ARBA00022787"/>
    </source>
</evidence>
<evidence type="ECO:0000313" key="18">
    <source>
        <dbReference type="EMBL" id="POS78803.1"/>
    </source>
</evidence>
<dbReference type="PROSITE" id="PS51384">
    <property type="entry name" value="FAD_FR"/>
    <property type="match status" value="1"/>
</dbReference>